<feature type="transmembrane region" description="Helical" evidence="1">
    <location>
        <begin position="605"/>
        <end position="627"/>
    </location>
</feature>
<organism evidence="2 3">
    <name type="scientific">Coemansia thaxteri</name>
    <dbReference type="NCBI Taxonomy" id="2663907"/>
    <lineage>
        <taxon>Eukaryota</taxon>
        <taxon>Fungi</taxon>
        <taxon>Fungi incertae sedis</taxon>
        <taxon>Zoopagomycota</taxon>
        <taxon>Kickxellomycotina</taxon>
        <taxon>Kickxellomycetes</taxon>
        <taxon>Kickxellales</taxon>
        <taxon>Kickxellaceae</taxon>
        <taxon>Coemansia</taxon>
    </lineage>
</organism>
<feature type="transmembrane region" description="Helical" evidence="1">
    <location>
        <begin position="516"/>
        <end position="549"/>
    </location>
</feature>
<proteinExistence type="predicted"/>
<accession>A0A9W8BPF0</accession>
<protein>
    <submittedName>
        <fullName evidence="2">Glycosyl phosphatidyl inositol protein transamidase complex subunit</fullName>
    </submittedName>
</protein>
<feature type="transmembrane region" description="Helical" evidence="1">
    <location>
        <begin position="25"/>
        <end position="43"/>
    </location>
</feature>
<keyword evidence="1" id="KW-1133">Transmembrane helix</keyword>
<reference evidence="2" key="1">
    <citation type="submission" date="2022-07" db="EMBL/GenBank/DDBJ databases">
        <title>Phylogenomic reconstructions and comparative analyses of Kickxellomycotina fungi.</title>
        <authorList>
            <person name="Reynolds N.K."/>
            <person name="Stajich J.E."/>
            <person name="Barry K."/>
            <person name="Grigoriev I.V."/>
            <person name="Crous P."/>
            <person name="Smith M.E."/>
        </authorList>
    </citation>
    <scope>NUCLEOTIDE SEQUENCE</scope>
    <source>
        <strain evidence="2">IMI 214461</strain>
    </source>
</reference>
<evidence type="ECO:0000313" key="2">
    <source>
        <dbReference type="EMBL" id="KAJ2008616.1"/>
    </source>
</evidence>
<keyword evidence="3" id="KW-1185">Reference proteome</keyword>
<feature type="transmembrane region" description="Helical" evidence="1">
    <location>
        <begin position="561"/>
        <end position="585"/>
    </location>
</feature>
<evidence type="ECO:0000256" key="1">
    <source>
        <dbReference type="SAM" id="Phobius"/>
    </source>
</evidence>
<evidence type="ECO:0000313" key="3">
    <source>
        <dbReference type="Proteomes" id="UP001150907"/>
    </source>
</evidence>
<sequence length="628" mass="68924">MALVLSGQGEKTSPALKLARKHSAYLAYPLLLASVVWLLLLPLQTFTRNAYFSENAMMPAQAYSVFGSKDHLLAMNRIDAALALQPATDSENQRQAAAVLDAFEALGLDSEIQRFSYSEVPGVGSASGINVHGVLRAGRSDSVEALLIAAPWTTSSNVTNINAVRLLAGLAKFASEQVYWAKDVIFLVTDSGERGVEAWLKAYHGGGGLYVRSGIIQTAICLELPPAQSYAGMGLFFEGKSGQLPNLDFINIVQYISRVERMPALLHGMSEAPRSATLWEKYCRSAQLLLRQVRSLALGQSAGVHAPFLRYRIDALTLSGQVRPTDPVSQAYLSTGATPTLPASFTLRSIGRTVESTMRSLNNLLEHFHQSFFFYILPANEKYISIGDYIPAAGLMVASLLVQAMHLWWMQGSDDMRSDSPLTRIERINAYYSFLRRTLPNSVGIIVRVHLLGAILLVAPFVVPYAMLTDTTSTAYVFTMALASMSMVLHISDVYWMEEAQHVVDWKQLKAMIELYVAVVVGCLSVLNFSLAVALFGVTGLPLVLTRVWTTSTKLRRGANVLMLMAASPICTLMLSRAALGLSPLDFTSSPFRMFLSDFYHFGNLAYPLVCLVYWPVNLLSMVVAMMP</sequence>
<feature type="transmembrane region" description="Helical" evidence="1">
    <location>
        <begin position="389"/>
        <end position="409"/>
    </location>
</feature>
<dbReference type="PANTHER" id="PTHR13304">
    <property type="entry name" value="GLYCOSYLPHOSPHATIDYLINOSITOL ANCHOR ATTACHMENT 1 PROTEIN"/>
    <property type="match status" value="1"/>
</dbReference>
<dbReference type="PANTHER" id="PTHR13304:SF0">
    <property type="entry name" value="GLYCOSYLPHOSPHATIDYLINOSITOL ANCHOR ATTACHMENT 1 PROTEIN"/>
    <property type="match status" value="1"/>
</dbReference>
<dbReference type="Proteomes" id="UP001150907">
    <property type="component" value="Unassembled WGS sequence"/>
</dbReference>
<feature type="transmembrane region" description="Helical" evidence="1">
    <location>
        <begin position="475"/>
        <end position="496"/>
    </location>
</feature>
<keyword evidence="1" id="KW-0812">Transmembrane</keyword>
<dbReference type="AlphaFoldDB" id="A0A9W8BPF0"/>
<dbReference type="InterPro" id="IPR007246">
    <property type="entry name" value="Gaa1"/>
</dbReference>
<dbReference type="GO" id="GO:0016255">
    <property type="term" value="P:attachment of GPI anchor to protein"/>
    <property type="evidence" value="ECO:0007669"/>
    <property type="project" value="TreeGrafter"/>
</dbReference>
<comment type="caution">
    <text evidence="2">The sequence shown here is derived from an EMBL/GenBank/DDBJ whole genome shotgun (WGS) entry which is preliminary data.</text>
</comment>
<dbReference type="Pfam" id="PF04114">
    <property type="entry name" value="Gaa1"/>
    <property type="match status" value="1"/>
</dbReference>
<dbReference type="EMBL" id="JANBQF010000002">
    <property type="protein sequence ID" value="KAJ2008616.1"/>
    <property type="molecule type" value="Genomic_DNA"/>
</dbReference>
<dbReference type="GO" id="GO:0042765">
    <property type="term" value="C:GPI-anchor transamidase complex"/>
    <property type="evidence" value="ECO:0007669"/>
    <property type="project" value="InterPro"/>
</dbReference>
<dbReference type="OrthoDB" id="445301at2759"/>
<gene>
    <name evidence="2" type="primary">GAA1</name>
    <name evidence="2" type="ORF">H4R26_000095</name>
</gene>
<feature type="transmembrane region" description="Helical" evidence="1">
    <location>
        <begin position="445"/>
        <end position="468"/>
    </location>
</feature>
<name>A0A9W8BPF0_9FUNG</name>
<keyword evidence="1" id="KW-0472">Membrane</keyword>
<dbReference type="PIRSF" id="PIRSF036762">
    <property type="entry name" value="GAA1"/>
    <property type="match status" value="1"/>
</dbReference>